<sequence length="527" mass="58225">MTTLAPNRPTERWERLRHWGTDRTRRLPGEIGHLLRRHWALVLLLLAGVVLRLLVVIAYNPALWYQGDSQSYLGLAYLKEPGTIRPYGYSFFLSLLLDLHSVRRIILIQHLMGLAVVIAGYVFLQRRGVSRLVATLAVAPLLLDARTAALEHFLLAETLFTSLVVLGMLALTWRQVPGWLGVLVAAGAFSWAATTRSIGMVAAVVPVLYLLLRRVDWRKTGAFVAILVITLGGYVVWYHGHHGQYSFGTYGSRFLWARTMTFVDCDKLDLTDEERLTCPDQPIDKRLPPDMYLWGPGSKAEFKTMPDEVFGSFAKKAILGQPLDYLQLVAKETWQTVRPGPYPDDRVACIASVWDFPKMDDTGCAPHMAPQNPAKRRFAGLARDHEHALMNPLNRYSAVATVPATLVGLCFLLAVVLAFYRPRASSWRDYLNPLAWVTLAFGMIIGSVATSMIDPRYTVPSLPLGVIGAALAWQRFRAARQAPDPATPQPSVPSQSSGAPETSTAAASAETTVSATGSEPPTDVPAR</sequence>
<evidence type="ECO:0008006" key="5">
    <source>
        <dbReference type="Google" id="ProtNLM"/>
    </source>
</evidence>
<feature type="transmembrane region" description="Helical" evidence="2">
    <location>
        <begin position="153"/>
        <end position="173"/>
    </location>
</feature>
<keyword evidence="4" id="KW-1185">Reference proteome</keyword>
<keyword evidence="2" id="KW-0472">Membrane</keyword>
<dbReference type="AlphaFoldDB" id="A0A495JUP6"/>
<dbReference type="EMBL" id="RBKT01000001">
    <property type="protein sequence ID" value="RKR92084.1"/>
    <property type="molecule type" value="Genomic_DNA"/>
</dbReference>
<dbReference type="OrthoDB" id="9810303at2"/>
<keyword evidence="2" id="KW-1133">Transmembrane helix</keyword>
<comment type="caution">
    <text evidence="3">The sequence shown here is derived from an EMBL/GenBank/DDBJ whole genome shotgun (WGS) entry which is preliminary data.</text>
</comment>
<accession>A0A495JUP6</accession>
<protein>
    <recommendedName>
        <fullName evidence="5">Dolichyl-phosphate-mannose-protein mannosyltransferase</fullName>
    </recommendedName>
</protein>
<evidence type="ECO:0000313" key="3">
    <source>
        <dbReference type="EMBL" id="RKR92084.1"/>
    </source>
</evidence>
<dbReference type="Proteomes" id="UP000277671">
    <property type="component" value="Unassembled WGS sequence"/>
</dbReference>
<evidence type="ECO:0000256" key="2">
    <source>
        <dbReference type="SAM" id="Phobius"/>
    </source>
</evidence>
<feature type="transmembrane region" description="Helical" evidence="2">
    <location>
        <begin position="221"/>
        <end position="240"/>
    </location>
</feature>
<feature type="region of interest" description="Disordered" evidence="1">
    <location>
        <begin position="480"/>
        <end position="527"/>
    </location>
</feature>
<evidence type="ECO:0000313" key="4">
    <source>
        <dbReference type="Proteomes" id="UP000277671"/>
    </source>
</evidence>
<feature type="transmembrane region" description="Helical" evidence="2">
    <location>
        <begin position="179"/>
        <end position="212"/>
    </location>
</feature>
<organism evidence="3 4">
    <name type="scientific">Micromonospora pisi</name>
    <dbReference type="NCBI Taxonomy" id="589240"/>
    <lineage>
        <taxon>Bacteria</taxon>
        <taxon>Bacillati</taxon>
        <taxon>Actinomycetota</taxon>
        <taxon>Actinomycetes</taxon>
        <taxon>Micromonosporales</taxon>
        <taxon>Micromonosporaceae</taxon>
        <taxon>Micromonospora</taxon>
    </lineage>
</organism>
<feature type="transmembrane region" description="Helical" evidence="2">
    <location>
        <begin position="431"/>
        <end position="451"/>
    </location>
</feature>
<feature type="transmembrane region" description="Helical" evidence="2">
    <location>
        <begin position="396"/>
        <end position="419"/>
    </location>
</feature>
<keyword evidence="2" id="KW-0812">Transmembrane</keyword>
<gene>
    <name evidence="3" type="ORF">BDK92_6516</name>
</gene>
<feature type="compositionally biased region" description="Low complexity" evidence="1">
    <location>
        <begin position="496"/>
        <end position="519"/>
    </location>
</feature>
<name>A0A495JUP6_9ACTN</name>
<evidence type="ECO:0000256" key="1">
    <source>
        <dbReference type="SAM" id="MobiDB-lite"/>
    </source>
</evidence>
<proteinExistence type="predicted"/>
<dbReference type="RefSeq" id="WP_121160136.1">
    <property type="nucleotide sequence ID" value="NZ_RBKT01000001.1"/>
</dbReference>
<reference evidence="3 4" key="1">
    <citation type="submission" date="2018-10" db="EMBL/GenBank/DDBJ databases">
        <title>Sequencing the genomes of 1000 actinobacteria strains.</title>
        <authorList>
            <person name="Klenk H.-P."/>
        </authorList>
    </citation>
    <scope>NUCLEOTIDE SEQUENCE [LARGE SCALE GENOMIC DNA]</scope>
    <source>
        <strain evidence="3 4">DSM 45175</strain>
    </source>
</reference>
<feature type="transmembrane region" description="Helical" evidence="2">
    <location>
        <begin position="105"/>
        <end position="124"/>
    </location>
</feature>
<feature type="transmembrane region" description="Helical" evidence="2">
    <location>
        <begin position="39"/>
        <end position="59"/>
    </location>
</feature>